<keyword evidence="7" id="KW-1185">Reference proteome</keyword>
<dbReference type="GO" id="GO:0045881">
    <property type="term" value="P:positive regulation of sporulation resulting in formation of a cellular spore"/>
    <property type="evidence" value="ECO:0007669"/>
    <property type="project" value="TreeGrafter"/>
</dbReference>
<dbReference type="PANTHER" id="PTHR33375:SF1">
    <property type="entry name" value="CHROMOSOME-PARTITIONING PROTEIN PARB-RELATED"/>
    <property type="match status" value="1"/>
</dbReference>
<dbReference type="AlphaFoldDB" id="A0A1B7LVL1"/>
<protein>
    <recommendedName>
        <fullName evidence="5">ParB-like N-terminal domain-containing protein</fullName>
    </recommendedName>
</protein>
<dbReference type="EMBL" id="LXEY01000104">
    <property type="protein sequence ID" value="OAV53844.1"/>
    <property type="molecule type" value="Genomic_DNA"/>
</dbReference>
<sequence>MAEEDEATEENAAQETTSESNGSSTREAATASDDTKDDVGSRYLDSTKSLDKRRPSDLFFGDGPSTSRQAAQKKASRTAMPNPILERPKNPTTNDATESDSLLREIDIDDIRPNPRQPRDEFDEEAMAELVASITEVGVLQPVVVRPAGASGQYELIMGERRWRASKRAGKDVVPAIVRDTADEDLLREALLENIHRSELNALEEAAAYQQLMQDFGWSQDVLAKRVGRSRPHISNTLRLMNLPPAIQRQVAAGVLSAGHARAILGVADEALMLQLTQRVINEGMSVRATEELATLMAKDSEVATKAPATQRKNTRQFDELASSLTDFLDTSVKITLGAKKGRIAIDFASVDDLNRIMKVINPENPS</sequence>
<dbReference type="PANTHER" id="PTHR33375">
    <property type="entry name" value="CHROMOSOME-PARTITIONING PROTEIN PARB-RELATED"/>
    <property type="match status" value="1"/>
</dbReference>
<accession>A0A1B7LVL1</accession>
<dbReference type="GO" id="GO:0003677">
    <property type="term" value="F:DNA binding"/>
    <property type="evidence" value="ECO:0007669"/>
    <property type="project" value="UniProtKB-KW"/>
</dbReference>
<comment type="caution">
    <text evidence="6">The sequence shown here is derived from an EMBL/GenBank/DDBJ whole genome shotgun (WGS) entry which is preliminary data.</text>
</comment>
<reference evidence="6 7" key="1">
    <citation type="submission" date="2016-04" db="EMBL/GenBank/DDBJ databases">
        <title>First whole genome shotgun sequence of the bacterium Enteractinococcus sp. strain UASWS1574.</title>
        <authorList>
            <person name="Crovadore J."/>
            <person name="Chablais R."/>
            <person name="Lefort F."/>
        </authorList>
    </citation>
    <scope>NUCLEOTIDE SEQUENCE [LARGE SCALE GENOMIC DNA]</scope>
    <source>
        <strain evidence="6 7">UASWS1574</strain>
    </source>
</reference>
<name>A0A1B7LVL1_9MICC</name>
<comment type="similarity">
    <text evidence="1">Belongs to the ParB family.</text>
</comment>
<dbReference type="SUPFAM" id="SSF110849">
    <property type="entry name" value="ParB/Sulfiredoxin"/>
    <property type="match status" value="1"/>
</dbReference>
<dbReference type="STRING" id="1837282.A6F49_00645"/>
<dbReference type="Pfam" id="PF02195">
    <property type="entry name" value="ParB_N"/>
    <property type="match status" value="1"/>
</dbReference>
<evidence type="ECO:0000259" key="5">
    <source>
        <dbReference type="SMART" id="SM00470"/>
    </source>
</evidence>
<dbReference type="SMART" id="SM00470">
    <property type="entry name" value="ParB"/>
    <property type="match status" value="1"/>
</dbReference>
<dbReference type="FunFam" id="1.10.10.2830:FF:000001">
    <property type="entry name" value="Chromosome partitioning protein ParB"/>
    <property type="match status" value="1"/>
</dbReference>
<gene>
    <name evidence="6" type="ORF">A6F49_00645</name>
</gene>
<feature type="compositionally biased region" description="Low complexity" evidence="4">
    <location>
        <begin position="10"/>
        <end position="19"/>
    </location>
</feature>
<dbReference type="InterPro" id="IPR057240">
    <property type="entry name" value="ParB_dimer_C"/>
</dbReference>
<dbReference type="NCBIfam" id="TIGR00180">
    <property type="entry name" value="parB_part"/>
    <property type="match status" value="1"/>
</dbReference>
<dbReference type="GO" id="GO:0007059">
    <property type="term" value="P:chromosome segregation"/>
    <property type="evidence" value="ECO:0007669"/>
    <property type="project" value="UniProtKB-KW"/>
</dbReference>
<keyword evidence="3" id="KW-0238">DNA-binding</keyword>
<organism evidence="6 7">
    <name type="scientific">Enteractinococcus helveticum</name>
    <dbReference type="NCBI Taxonomy" id="1837282"/>
    <lineage>
        <taxon>Bacteria</taxon>
        <taxon>Bacillati</taxon>
        <taxon>Actinomycetota</taxon>
        <taxon>Actinomycetes</taxon>
        <taxon>Micrococcales</taxon>
        <taxon>Micrococcaceae</taxon>
    </lineage>
</organism>
<evidence type="ECO:0000313" key="7">
    <source>
        <dbReference type="Proteomes" id="UP000078292"/>
    </source>
</evidence>
<dbReference type="Pfam" id="PF23552">
    <property type="entry name" value="ParB_C"/>
    <property type="match status" value="1"/>
</dbReference>
<dbReference type="Gene3D" id="1.10.10.2830">
    <property type="match status" value="1"/>
</dbReference>
<dbReference type="InterPro" id="IPR036086">
    <property type="entry name" value="ParB/Sulfiredoxin_sf"/>
</dbReference>
<proteinExistence type="inferred from homology"/>
<feature type="compositionally biased region" description="Polar residues" evidence="4">
    <location>
        <begin position="90"/>
        <end position="100"/>
    </location>
</feature>
<dbReference type="SUPFAM" id="SSF109709">
    <property type="entry name" value="KorB DNA-binding domain-like"/>
    <property type="match status" value="1"/>
</dbReference>
<evidence type="ECO:0000256" key="2">
    <source>
        <dbReference type="ARBA" id="ARBA00022829"/>
    </source>
</evidence>
<dbReference type="InterPro" id="IPR050336">
    <property type="entry name" value="Chromosome_partition/occlusion"/>
</dbReference>
<dbReference type="CDD" id="cd16393">
    <property type="entry name" value="SPO0J_N"/>
    <property type="match status" value="1"/>
</dbReference>
<evidence type="ECO:0000256" key="3">
    <source>
        <dbReference type="ARBA" id="ARBA00023125"/>
    </source>
</evidence>
<evidence type="ECO:0000313" key="6">
    <source>
        <dbReference type="EMBL" id="OAV53844.1"/>
    </source>
</evidence>
<dbReference type="Proteomes" id="UP000078292">
    <property type="component" value="Unassembled WGS sequence"/>
</dbReference>
<dbReference type="FunFam" id="3.90.1530.30:FF:000001">
    <property type="entry name" value="Chromosome partitioning protein ParB"/>
    <property type="match status" value="1"/>
</dbReference>
<dbReference type="GO" id="GO:0005694">
    <property type="term" value="C:chromosome"/>
    <property type="evidence" value="ECO:0007669"/>
    <property type="project" value="TreeGrafter"/>
</dbReference>
<evidence type="ECO:0000256" key="4">
    <source>
        <dbReference type="SAM" id="MobiDB-lite"/>
    </source>
</evidence>
<evidence type="ECO:0000256" key="1">
    <source>
        <dbReference type="ARBA" id="ARBA00006295"/>
    </source>
</evidence>
<keyword evidence="2" id="KW-0159">Chromosome partition</keyword>
<dbReference type="InterPro" id="IPR003115">
    <property type="entry name" value="ParB_N"/>
</dbReference>
<feature type="region of interest" description="Disordered" evidence="4">
    <location>
        <begin position="1"/>
        <end position="120"/>
    </location>
</feature>
<dbReference type="InterPro" id="IPR041468">
    <property type="entry name" value="HTH_ParB/Spo0J"/>
</dbReference>
<feature type="compositionally biased region" description="Basic and acidic residues" evidence="4">
    <location>
        <begin position="101"/>
        <end position="120"/>
    </location>
</feature>
<dbReference type="Gene3D" id="3.90.1530.30">
    <property type="match status" value="1"/>
</dbReference>
<feature type="domain" description="ParB-like N-terminal" evidence="5">
    <location>
        <begin position="104"/>
        <end position="195"/>
    </location>
</feature>
<dbReference type="InterPro" id="IPR004437">
    <property type="entry name" value="ParB/RepB/Spo0J"/>
</dbReference>
<dbReference type="Pfam" id="PF17762">
    <property type="entry name" value="HTH_ParB"/>
    <property type="match status" value="1"/>
</dbReference>